<comment type="caution">
    <text evidence="1">The sequence shown here is derived from an EMBL/GenBank/DDBJ whole genome shotgun (WGS) entry which is preliminary data.</text>
</comment>
<dbReference type="Proteomes" id="UP001062776">
    <property type="component" value="Unassembled WGS sequence"/>
</dbReference>
<accession>A0ABQ0PVS2</accession>
<evidence type="ECO:0000313" key="1">
    <source>
        <dbReference type="EMBL" id="GBQ82824.1"/>
    </source>
</evidence>
<name>A0ABQ0PVS2_9PROT</name>
<evidence type="ECO:0000313" key="2">
    <source>
        <dbReference type="Proteomes" id="UP001062776"/>
    </source>
</evidence>
<organism evidence="1 2">
    <name type="scientific">Asaia krungthepensis NRIC 0535</name>
    <dbReference type="NCBI Taxonomy" id="1307925"/>
    <lineage>
        <taxon>Bacteria</taxon>
        <taxon>Pseudomonadati</taxon>
        <taxon>Pseudomonadota</taxon>
        <taxon>Alphaproteobacteria</taxon>
        <taxon>Acetobacterales</taxon>
        <taxon>Acetobacteraceae</taxon>
        <taxon>Asaia</taxon>
    </lineage>
</organism>
<sequence>MFNAERNGMSRFVFATNYNEGEDFLALYIENFLHYTDESCSLIINLAPGRRLADPALRSAGRVHIFNGETHRSKWGMGIALGHLESYAYAARHLGSFDYFCTLASNALFFRALDKQAILNRLAAGGIFPEAHGRDYRADHDIPVTGFERDEGSWAWVGFNQSASFRRCLADICRIERCTVTQIEGFVASREDWDIILAFEPQIRLLQAALAMDPDDPRNYMAVEEMLFSTFVMQHGSGRFTHLCFMFWDGLGRVGPKELLSTLPALPPYLCSAKWFERSITDPGAILVGTEAGRALLDACRGGPAIRSTMLAQLRHGLDGLEAAPLEETSIAMHWGDLPGWMGSASIRRTLYLARQYEQLLAGPGDPLATHAPFFLAEMAHVPFELSLELAGAENELSVVATGSFPLQRQSTALAGYVYLSCRRPVSEFILAFDTREGAERVKDRIVVYDNAHDYQLMSPIRISGSEGNVRLHYQMRNEAKHRIMSIGLPCYGRLFTATRMTVLETPVQAELSEAPALVA</sequence>
<keyword evidence="2" id="KW-1185">Reference proteome</keyword>
<gene>
    <name evidence="1" type="ORF">AA0535_0087</name>
</gene>
<protein>
    <submittedName>
        <fullName evidence="1">Uncharacterized protein</fullName>
    </submittedName>
</protein>
<dbReference type="EMBL" id="BAPV01000001">
    <property type="protein sequence ID" value="GBQ82824.1"/>
    <property type="molecule type" value="Genomic_DNA"/>
</dbReference>
<proteinExistence type="predicted"/>
<reference evidence="1" key="1">
    <citation type="submission" date="2013-04" db="EMBL/GenBank/DDBJ databases">
        <title>The genome sequencing project of 58 acetic acid bacteria.</title>
        <authorList>
            <person name="Okamoto-Kainuma A."/>
            <person name="Ishikawa M."/>
            <person name="Umino S."/>
            <person name="Koizumi Y."/>
            <person name="Shiwa Y."/>
            <person name="Yoshikawa H."/>
            <person name="Matsutani M."/>
            <person name="Matsushita K."/>
        </authorList>
    </citation>
    <scope>NUCLEOTIDE SEQUENCE</scope>
    <source>
        <strain evidence="1">NRIC 0535</strain>
    </source>
</reference>